<dbReference type="Pfam" id="PF01532">
    <property type="entry name" value="Glyco_hydro_47"/>
    <property type="match status" value="1"/>
</dbReference>
<feature type="active site" evidence="18">
    <location>
        <position position="405"/>
    </location>
</feature>
<gene>
    <name evidence="23" type="ORF">V1264_006829</name>
</gene>
<dbReference type="PANTHER" id="PTHR11742">
    <property type="entry name" value="MANNOSYL-OLIGOSACCHARIDE ALPHA-1,2-MANNOSIDASE-RELATED"/>
    <property type="match status" value="1"/>
</dbReference>
<keyword evidence="9 19" id="KW-0106">Calcium</keyword>
<evidence type="ECO:0000256" key="10">
    <source>
        <dbReference type="ARBA" id="ARBA00022968"/>
    </source>
</evidence>
<comment type="catalytic activity">
    <reaction evidence="16">
        <text>N(4)-(alpha-D-Man-(1-&gt;2)-alpha-D-Man-(1-&gt;2)-alpha-D-Man-(1-&gt;3)-[alpha-D-Man-(1-&gt;2)-alpha-D-Man-(1-&gt;3)-[alpha-D-Man-(1-&gt;2)-alpha-D-Man-(1-&gt;6)]-alpha-D-Man-(1-&gt;6)]-beta-D-Man-(1-&gt;4)-beta-D-GlcNAc-(1-&gt;4)-beta-D-GlcNAc)-L-asparaginyl-[protein] (N-glucan mannose isomer 9A1,2,3B1,2,3) + 4 H2O = N(4)-(alpha-D-Man-(1-&gt;3)-[alpha-D-Man-(1-&gt;3)-[alpha-D-Man-(1-&gt;6)]-alpha-D-Man-(1-&gt;6)]-beta-D-Man-(1-&gt;4)-beta-D-GlcNAc-(1-&gt;4)-beta-D-GlcNAc)-L-asparaginyl-[protein] (N-glucan mannose isomer 5A1,2) + 4 beta-D-mannose</text>
        <dbReference type="Rhea" id="RHEA:56008"/>
        <dbReference type="Rhea" id="RHEA-COMP:14356"/>
        <dbReference type="Rhea" id="RHEA-COMP:14367"/>
        <dbReference type="ChEBI" id="CHEBI:15377"/>
        <dbReference type="ChEBI" id="CHEBI:28563"/>
        <dbReference type="ChEBI" id="CHEBI:59087"/>
        <dbReference type="ChEBI" id="CHEBI:139493"/>
        <dbReference type="EC" id="3.2.1.113"/>
    </reaction>
</comment>
<evidence type="ECO:0000256" key="13">
    <source>
        <dbReference type="ARBA" id="ARBA00023157"/>
    </source>
</evidence>
<evidence type="ECO:0000256" key="18">
    <source>
        <dbReference type="PIRSR" id="PIRSR601382-1"/>
    </source>
</evidence>
<keyword evidence="5 22" id="KW-0812">Transmembrane</keyword>
<evidence type="ECO:0000256" key="21">
    <source>
        <dbReference type="RuleBase" id="RU361193"/>
    </source>
</evidence>
<evidence type="ECO:0000256" key="20">
    <source>
        <dbReference type="PIRSR" id="PIRSR601382-3"/>
    </source>
</evidence>
<comment type="function">
    <text evidence="17">Involved in glycoprotein quality control targeting of misfolded glycoproteins for degradation. It primarily trims a single alpha-1,2-linked mannose residue from Man(9)GlcNAc(2) to produce Man(8)GlcNAc(2), but at high enzyme concentrations, as found in the ER quality control compartment (ERQC), it further trims the carbohydrates to Man(5-6)GlcNAc(2).</text>
</comment>
<feature type="active site" description="Proton donor" evidence="18">
    <location>
        <position position="513"/>
    </location>
</feature>
<evidence type="ECO:0000256" key="3">
    <source>
        <dbReference type="ARBA" id="ARBA00004922"/>
    </source>
</evidence>
<dbReference type="GO" id="GO:0005789">
    <property type="term" value="C:endoplasmic reticulum membrane"/>
    <property type="evidence" value="ECO:0007669"/>
    <property type="project" value="UniProtKB-SubCell"/>
</dbReference>
<keyword evidence="11 22" id="KW-1133">Transmembrane helix</keyword>
<evidence type="ECO:0000256" key="8">
    <source>
        <dbReference type="ARBA" id="ARBA00022824"/>
    </source>
</evidence>
<protein>
    <recommendedName>
        <fullName evidence="21">alpha-1,2-Mannosidase</fullName>
        <ecNumber evidence="21">3.2.1.-</ecNumber>
    </recommendedName>
</protein>
<keyword evidence="6 19" id="KW-0479">Metal-binding</keyword>
<evidence type="ECO:0000256" key="7">
    <source>
        <dbReference type="ARBA" id="ARBA00022801"/>
    </source>
</evidence>
<feature type="active site" evidence="18">
    <location>
        <position position="541"/>
    </location>
</feature>
<evidence type="ECO:0000256" key="12">
    <source>
        <dbReference type="ARBA" id="ARBA00023136"/>
    </source>
</evidence>
<comment type="similarity">
    <text evidence="4 21">Belongs to the glycosyl hydrolase 47 family.</text>
</comment>
<accession>A0AAN9AYQ9</accession>
<comment type="caution">
    <text evidence="23">The sequence shown here is derived from an EMBL/GenBank/DDBJ whole genome shotgun (WGS) entry which is preliminary data.</text>
</comment>
<dbReference type="Gene3D" id="1.50.10.10">
    <property type="match status" value="1"/>
</dbReference>
<dbReference type="PANTHER" id="PTHR11742:SF55">
    <property type="entry name" value="ENDOPLASMIC RETICULUM MANNOSYL-OLIGOSACCHARIDE 1,2-ALPHA-MANNOSIDASE"/>
    <property type="match status" value="1"/>
</dbReference>
<evidence type="ECO:0000256" key="16">
    <source>
        <dbReference type="ARBA" id="ARBA00048605"/>
    </source>
</evidence>
<name>A0AAN9AYQ9_9CAEN</name>
<feature type="binding site" evidence="19">
    <location>
        <position position="630"/>
    </location>
    <ligand>
        <name>Ca(2+)</name>
        <dbReference type="ChEBI" id="CHEBI:29108"/>
    </ligand>
</feature>
<dbReference type="GO" id="GO:0005509">
    <property type="term" value="F:calcium ion binding"/>
    <property type="evidence" value="ECO:0007669"/>
    <property type="project" value="InterPro"/>
</dbReference>
<dbReference type="InterPro" id="IPR012341">
    <property type="entry name" value="6hp_glycosidase-like_sf"/>
</dbReference>
<dbReference type="Proteomes" id="UP001374579">
    <property type="component" value="Unassembled WGS sequence"/>
</dbReference>
<dbReference type="SUPFAM" id="SSF48225">
    <property type="entry name" value="Seven-hairpin glycosidases"/>
    <property type="match status" value="1"/>
</dbReference>
<dbReference type="GO" id="GO:0010498">
    <property type="term" value="P:proteasomal protein catabolic process"/>
    <property type="evidence" value="ECO:0007669"/>
    <property type="project" value="UniProtKB-ARBA"/>
</dbReference>
<keyword evidence="12 22" id="KW-0472">Membrane</keyword>
<keyword evidence="7 21" id="KW-0378">Hydrolase</keyword>
<keyword evidence="13 20" id="KW-1015">Disulfide bond</keyword>
<evidence type="ECO:0000256" key="2">
    <source>
        <dbReference type="ARBA" id="ARBA00004648"/>
    </source>
</evidence>
<feature type="transmembrane region" description="Helical" evidence="22">
    <location>
        <begin position="41"/>
        <end position="61"/>
    </location>
</feature>
<feature type="active site" description="Proton donor" evidence="18">
    <location>
        <position position="273"/>
    </location>
</feature>
<reference evidence="23 24" key="1">
    <citation type="submission" date="2024-02" db="EMBL/GenBank/DDBJ databases">
        <title>Chromosome-scale genome assembly of the rough periwinkle Littorina saxatilis.</title>
        <authorList>
            <person name="De Jode A."/>
            <person name="Faria R."/>
            <person name="Formenti G."/>
            <person name="Sims Y."/>
            <person name="Smith T.P."/>
            <person name="Tracey A."/>
            <person name="Wood J.M.D."/>
            <person name="Zagrodzka Z.B."/>
            <person name="Johannesson K."/>
            <person name="Butlin R.K."/>
            <person name="Leder E.H."/>
        </authorList>
    </citation>
    <scope>NUCLEOTIDE SEQUENCE [LARGE SCALE GENOMIC DNA]</scope>
    <source>
        <strain evidence="23">Snail1</strain>
        <tissue evidence="23">Muscle</tissue>
    </source>
</reference>
<proteinExistence type="inferred from homology"/>
<dbReference type="EC" id="3.2.1.-" evidence="21"/>
<dbReference type="InterPro" id="IPR001382">
    <property type="entry name" value="Glyco_hydro_47"/>
</dbReference>
<sequence>MSGRRDYTALHIGLGDREDSSRKKQSFLRSWYRLSRLQRTLILSVLVLMLLCSAYVVPLWFVDIEDTSAEFGKKAGRQKSLYGDVIHMTLEEEERLAMNAESADKLMALKRKARERLDNMADIKKELAADGEGKKPPLNVIDAPVDEHEEKKDVEQIVPPVDEHVGDKAKVSAHKPRAKFDFFAAGKSRNVKQQAVADAFKHAWKAYKAHAWGHDELHPISKKHSEWFGVGLTLVDAVDTMVIMGLKEEYEESKEWVTDKLTFAVSRDVNLFEITIRVLGGMLSSYHLTGEEIFKQRAVELADKLLPCFNSQSKVPYSDVNLLTGNAHAPRWGPDSSTSEVTTIQLEFRDLSKVTGDNKYADAVHEVSMHVHDLPKQDGLVPIFINANSGSFRSTATITLGARGDSYYEYLLKQWIQSGKKLTVFKDDYVDAMTGVKERLVRKSEPSKLTFIGELLSGRNFSPKMDHLVCFLAGTLALGAYNGLDKSHRTLGEELAYTCYQTYARQPTRLAPEITYFNLAPEAKEDLIVKPLDAHNLLRPETVESLFVLYRVTGDQKYRDWGWQMFLAFEKHTKIPDGGYSSISNVKDAGNPRFRDKMESFFLSETLKYFYLLFSDDPGLIPLDEYVFNTEGHPLPIDRT</sequence>
<evidence type="ECO:0000256" key="9">
    <source>
        <dbReference type="ARBA" id="ARBA00022837"/>
    </source>
</evidence>
<dbReference type="AlphaFoldDB" id="A0AAN9AYQ9"/>
<evidence type="ECO:0000256" key="11">
    <source>
        <dbReference type="ARBA" id="ARBA00022989"/>
    </source>
</evidence>
<dbReference type="InterPro" id="IPR036026">
    <property type="entry name" value="Seven-hairpin_glycosidases"/>
</dbReference>
<feature type="disulfide bond" evidence="20">
    <location>
        <begin position="470"/>
        <end position="499"/>
    </location>
</feature>
<evidence type="ECO:0000256" key="14">
    <source>
        <dbReference type="ARBA" id="ARBA00023295"/>
    </source>
</evidence>
<keyword evidence="14 21" id="KW-0326">Glycosidase</keyword>
<comment type="cofactor">
    <cofactor evidence="1 19">
        <name>Ca(2+)</name>
        <dbReference type="ChEBI" id="CHEBI:29108"/>
    </cofactor>
</comment>
<organism evidence="23 24">
    <name type="scientific">Littorina saxatilis</name>
    <dbReference type="NCBI Taxonomy" id="31220"/>
    <lineage>
        <taxon>Eukaryota</taxon>
        <taxon>Metazoa</taxon>
        <taxon>Spiralia</taxon>
        <taxon>Lophotrochozoa</taxon>
        <taxon>Mollusca</taxon>
        <taxon>Gastropoda</taxon>
        <taxon>Caenogastropoda</taxon>
        <taxon>Littorinimorpha</taxon>
        <taxon>Littorinoidea</taxon>
        <taxon>Littorinidae</taxon>
        <taxon>Littorina</taxon>
    </lineage>
</organism>
<evidence type="ECO:0000256" key="6">
    <source>
        <dbReference type="ARBA" id="ARBA00022723"/>
    </source>
</evidence>
<dbReference type="FunFam" id="1.50.10.10:FF:000010">
    <property type="entry name" value="alpha-1,2-Mannosidase"/>
    <property type="match status" value="1"/>
</dbReference>
<evidence type="ECO:0000256" key="15">
    <source>
        <dbReference type="ARBA" id="ARBA00047669"/>
    </source>
</evidence>
<dbReference type="EMBL" id="JBAMIC010000018">
    <property type="protein sequence ID" value="KAK7095421.1"/>
    <property type="molecule type" value="Genomic_DNA"/>
</dbReference>
<keyword evidence="10" id="KW-0735">Signal-anchor</keyword>
<comment type="subcellular location">
    <subcellularLocation>
        <location evidence="2">Endoplasmic reticulum membrane</location>
        <topology evidence="2">Single-pass type II membrane protein</topology>
    </subcellularLocation>
</comment>
<evidence type="ECO:0000313" key="24">
    <source>
        <dbReference type="Proteomes" id="UP001374579"/>
    </source>
</evidence>
<dbReference type="InterPro" id="IPR050749">
    <property type="entry name" value="Glycosyl_Hydrolase_47"/>
</dbReference>
<dbReference type="GO" id="GO:0034976">
    <property type="term" value="P:response to endoplasmic reticulum stress"/>
    <property type="evidence" value="ECO:0007669"/>
    <property type="project" value="UniProtKB-ARBA"/>
</dbReference>
<comment type="catalytic activity">
    <reaction evidence="15">
        <text>N(4)-(alpha-D-Man-(1-&gt;2)-alpha-D-Man-(1-&gt;2)-alpha-D-Man-(1-&gt;3)-[alpha-D-Man-(1-&gt;3)-[alpha-D-Man-(1-&gt;2)-alpha-D-Man-(1-&gt;6)]-alpha-D-Man-(1-&gt;6)]-beta-D-Man-(1-&gt;4)-beta-D-GlcNAc-(1-&gt;4)-beta-D-GlcNAc)-L-asparaginyl-[protein] (N-glucan mannose isomer 8A1,2,3B1,3) + 3 H2O = N(4)-(alpha-D-Man-(1-&gt;3)-[alpha-D-Man-(1-&gt;3)-[alpha-D-Man-(1-&gt;6)]-alpha-D-Man-(1-&gt;6)]-beta-D-Man-(1-&gt;4)-beta-D-GlcNAc-(1-&gt;4)-beta-D-GlcNAc)-L-asparaginyl-[protein] (N-glucan mannose isomer 5A1,2) + 3 beta-D-mannose</text>
        <dbReference type="Rhea" id="RHEA:56028"/>
        <dbReference type="Rhea" id="RHEA-COMP:14358"/>
        <dbReference type="Rhea" id="RHEA-COMP:14367"/>
        <dbReference type="ChEBI" id="CHEBI:15377"/>
        <dbReference type="ChEBI" id="CHEBI:28563"/>
        <dbReference type="ChEBI" id="CHEBI:59087"/>
        <dbReference type="ChEBI" id="CHEBI:60628"/>
        <dbReference type="EC" id="3.2.1.113"/>
    </reaction>
</comment>
<comment type="pathway">
    <text evidence="3">Protein modification; protein glycosylation.</text>
</comment>
<evidence type="ECO:0000313" key="23">
    <source>
        <dbReference type="EMBL" id="KAK7095421.1"/>
    </source>
</evidence>
<keyword evidence="8" id="KW-0256">Endoplasmic reticulum</keyword>
<keyword evidence="24" id="KW-1185">Reference proteome</keyword>
<evidence type="ECO:0000256" key="5">
    <source>
        <dbReference type="ARBA" id="ARBA00022692"/>
    </source>
</evidence>
<evidence type="ECO:0000256" key="17">
    <source>
        <dbReference type="ARBA" id="ARBA00053655"/>
    </source>
</evidence>
<dbReference type="PRINTS" id="PR00747">
    <property type="entry name" value="GLYHDRLASE47"/>
</dbReference>
<evidence type="ECO:0000256" key="22">
    <source>
        <dbReference type="SAM" id="Phobius"/>
    </source>
</evidence>
<evidence type="ECO:0000256" key="1">
    <source>
        <dbReference type="ARBA" id="ARBA00001913"/>
    </source>
</evidence>
<evidence type="ECO:0000256" key="4">
    <source>
        <dbReference type="ARBA" id="ARBA00007658"/>
    </source>
</evidence>
<dbReference type="GO" id="GO:0005975">
    <property type="term" value="P:carbohydrate metabolic process"/>
    <property type="evidence" value="ECO:0007669"/>
    <property type="project" value="InterPro"/>
</dbReference>
<evidence type="ECO:0000256" key="19">
    <source>
        <dbReference type="PIRSR" id="PIRSR601382-2"/>
    </source>
</evidence>
<dbReference type="GO" id="GO:0004571">
    <property type="term" value="F:mannosyl-oligosaccharide 1,2-alpha-mannosidase activity"/>
    <property type="evidence" value="ECO:0007669"/>
    <property type="project" value="UniProtKB-EC"/>
</dbReference>